<sequence length="62" mass="6966">MQLTMPNQYALWSHITGVSIASLEYLTTCARIGWLPSDWAAWIHNIIKFLFGVRASSNPISS</sequence>
<keyword evidence="3" id="KW-1185">Reference proteome</keyword>
<reference evidence="1 2" key="1">
    <citation type="journal article" date="2010" name="Nature">
        <title>Genome sequencing and analysis of the model grass Brachypodium distachyon.</title>
        <authorList>
            <consortium name="International Brachypodium Initiative"/>
        </authorList>
    </citation>
    <scope>NUCLEOTIDE SEQUENCE [LARGE SCALE GENOMIC DNA]</scope>
    <source>
        <strain evidence="1 2">Bd21</strain>
    </source>
</reference>
<organism evidence="1">
    <name type="scientific">Brachypodium distachyon</name>
    <name type="common">Purple false brome</name>
    <name type="synonym">Trachynia distachya</name>
    <dbReference type="NCBI Taxonomy" id="15368"/>
    <lineage>
        <taxon>Eukaryota</taxon>
        <taxon>Viridiplantae</taxon>
        <taxon>Streptophyta</taxon>
        <taxon>Embryophyta</taxon>
        <taxon>Tracheophyta</taxon>
        <taxon>Spermatophyta</taxon>
        <taxon>Magnoliopsida</taxon>
        <taxon>Liliopsida</taxon>
        <taxon>Poales</taxon>
        <taxon>Poaceae</taxon>
        <taxon>BOP clade</taxon>
        <taxon>Pooideae</taxon>
        <taxon>Stipodae</taxon>
        <taxon>Brachypodieae</taxon>
        <taxon>Brachypodium</taxon>
    </lineage>
</organism>
<dbReference type="InParanoid" id="A0A0Q3HH96"/>
<reference evidence="1" key="2">
    <citation type="submission" date="2017-06" db="EMBL/GenBank/DDBJ databases">
        <title>WGS assembly of Brachypodium distachyon.</title>
        <authorList>
            <consortium name="The International Brachypodium Initiative"/>
            <person name="Lucas S."/>
            <person name="Harmon-Smith M."/>
            <person name="Lail K."/>
            <person name="Tice H."/>
            <person name="Grimwood J."/>
            <person name="Bruce D."/>
            <person name="Barry K."/>
            <person name="Shu S."/>
            <person name="Lindquist E."/>
            <person name="Wang M."/>
            <person name="Pitluck S."/>
            <person name="Vogel J.P."/>
            <person name="Garvin D.F."/>
            <person name="Mockler T.C."/>
            <person name="Schmutz J."/>
            <person name="Rokhsar D."/>
            <person name="Bevan M.W."/>
        </authorList>
    </citation>
    <scope>NUCLEOTIDE SEQUENCE</scope>
    <source>
        <strain evidence="1">Bd21</strain>
    </source>
</reference>
<proteinExistence type="predicted"/>
<dbReference type="Proteomes" id="UP000008810">
    <property type="component" value="Chromosome 4"/>
</dbReference>
<dbReference type="Gramene" id="KQJ87787">
    <property type="protein sequence ID" value="KQJ87787"/>
    <property type="gene ID" value="BRADI_4g13545v3"/>
</dbReference>
<evidence type="ECO:0000313" key="3">
    <source>
        <dbReference type="Proteomes" id="UP000008810"/>
    </source>
</evidence>
<dbReference type="EMBL" id="CM000883">
    <property type="protein sequence ID" value="KQJ87787.1"/>
    <property type="molecule type" value="Genomic_DNA"/>
</dbReference>
<dbReference type="AlphaFoldDB" id="A0A0Q3HH96"/>
<accession>A0A0Q3HH96</accession>
<gene>
    <name evidence="1" type="ORF">BRADI_4g13545v3</name>
</gene>
<evidence type="ECO:0000313" key="1">
    <source>
        <dbReference type="EMBL" id="KQJ87787.1"/>
    </source>
</evidence>
<dbReference type="EnsemblPlants" id="KQJ87787">
    <property type="protein sequence ID" value="KQJ87787"/>
    <property type="gene ID" value="BRADI_4g13545v3"/>
</dbReference>
<evidence type="ECO:0000313" key="2">
    <source>
        <dbReference type="EnsemblPlants" id="KQJ87787"/>
    </source>
</evidence>
<name>A0A0Q3HH96_BRADI</name>
<reference evidence="2" key="3">
    <citation type="submission" date="2018-08" db="UniProtKB">
        <authorList>
            <consortium name="EnsemblPlants"/>
        </authorList>
    </citation>
    <scope>IDENTIFICATION</scope>
    <source>
        <strain evidence="2">cv. Bd21</strain>
    </source>
</reference>
<protein>
    <submittedName>
        <fullName evidence="1 2">Uncharacterized protein</fullName>
    </submittedName>
</protein>